<proteinExistence type="predicted"/>
<dbReference type="InterPro" id="IPR020845">
    <property type="entry name" value="AMP-binding_CS"/>
</dbReference>
<organism evidence="4 5">
    <name type="scientific">Mycena pura</name>
    <dbReference type="NCBI Taxonomy" id="153505"/>
    <lineage>
        <taxon>Eukaryota</taxon>
        <taxon>Fungi</taxon>
        <taxon>Dikarya</taxon>
        <taxon>Basidiomycota</taxon>
        <taxon>Agaricomycotina</taxon>
        <taxon>Agaricomycetes</taxon>
        <taxon>Agaricomycetidae</taxon>
        <taxon>Agaricales</taxon>
        <taxon>Marasmiineae</taxon>
        <taxon>Mycenaceae</taxon>
        <taxon>Mycena</taxon>
    </lineage>
</organism>
<sequence>MAMLSHRPQRIFEVIAWNAKTTPEAPFYVFAAQEGITTITHLEFARAIQRAAHLIRPNREGMDGEVVAVVAQLDTVVYQAVVAGILAAHMIPLPISPRNSPAAILNLLRTTSCHRVLATRVTLAPLLAALHEEIQQHDAGFALRIEEIPSLSQVYPNLGNEKLDSAFQPYPAAEPPSLDSVCLYLHSSGSTGMPKAIPETHRAIFQWTELTFFTDVCDHVPHPLAAMPLPNFHYSGFLVHLLFPTYGCVPVAVYPPTVTSSDALPPVSSADLTIEHTRKTKCKAMLTIPAMLIPMTESPAAIDVLKTLELVSVSGGSLPELLGTTLLDAGVKLSTFYSATESSAITAMVPYAGDERDWQWCRFGDEITVRWVPQGDGTFECQLLNSDRHTLSVENLPDVRGYATSDLWINHPTKKHLWKLVGRIDDIIVHSSGEKTAPAPMENIVLSSPFVSGVIMFGWEREQAGILIETIPSLQIDTNDLDAATELRNKLWSIIEAANAAAPTFSRIFKEMIIFTATDKPLPRTGKRSVMRKAALKEYAPEIDALYSFVEKSGGSTLDLVQPPTVWNVQSIQEWLRPLAADLANVSVEQLSVEEDLFRQGFDSLSATFLRRRIMTAIRCSKDSAVRKSAHGIEQNLVYVYPTVSRLANFFAELVSGDDPVLAKNHHMASKELIHSLLEEYASNFTSPVPSAAAGNDPLHVVLLTGSTGNLGSEILTSLLENSTVHYVYAFNRFSNSGSMARHVERFRERGLDLELLNSTKLRFIEGQTAEEIFGLDSTLYHEIRCSVTLIIHNAWKMDFNLSLPSFEQHVVGTRRLVDMALSAPRSPRFIFASSIASAASWDSAKGPCPEEVPNEVSDSLELEATGYGQSKFVAEQIVTRSGLRSTACLRIGQVCGPLPVGAWATSDWVPILVKTSLALGCLPLADGSVSWIDFKTVTDAVLDVAFSPSLHASTVFNVVHPYPVPWNSIIHALRDIFYKTRSMELRLVPLPDWFAKLQASASEFNVDVIPGIKLLVFFQHLATATPSTSAKLLFGGMDFATDKLQAISPSVKEAKPLAKEHVEAWVAYWSASRFI</sequence>
<keyword evidence="2" id="KW-0597">Phosphoprotein</keyword>
<dbReference type="Gene3D" id="3.40.50.720">
    <property type="entry name" value="NAD(P)-binding Rossmann-like Domain"/>
    <property type="match status" value="1"/>
</dbReference>
<keyword evidence="5" id="KW-1185">Reference proteome</keyword>
<reference evidence="4" key="1">
    <citation type="submission" date="2023-03" db="EMBL/GenBank/DDBJ databases">
        <title>Massive genome expansion in bonnet fungi (Mycena s.s.) driven by repeated elements and novel gene families across ecological guilds.</title>
        <authorList>
            <consortium name="Lawrence Berkeley National Laboratory"/>
            <person name="Harder C.B."/>
            <person name="Miyauchi S."/>
            <person name="Viragh M."/>
            <person name="Kuo A."/>
            <person name="Thoen E."/>
            <person name="Andreopoulos B."/>
            <person name="Lu D."/>
            <person name="Skrede I."/>
            <person name="Drula E."/>
            <person name="Henrissat B."/>
            <person name="Morin E."/>
            <person name="Kohler A."/>
            <person name="Barry K."/>
            <person name="LaButti K."/>
            <person name="Morin E."/>
            <person name="Salamov A."/>
            <person name="Lipzen A."/>
            <person name="Mereny Z."/>
            <person name="Hegedus B."/>
            <person name="Baldrian P."/>
            <person name="Stursova M."/>
            <person name="Weitz H."/>
            <person name="Taylor A."/>
            <person name="Grigoriev I.V."/>
            <person name="Nagy L.G."/>
            <person name="Martin F."/>
            <person name="Kauserud H."/>
        </authorList>
    </citation>
    <scope>NUCLEOTIDE SEQUENCE</scope>
    <source>
        <strain evidence="4">9144</strain>
    </source>
</reference>
<dbReference type="SUPFAM" id="SSF51735">
    <property type="entry name" value="NAD(P)-binding Rossmann-fold domains"/>
    <property type="match status" value="1"/>
</dbReference>
<dbReference type="InterPro" id="IPR036291">
    <property type="entry name" value="NAD(P)-bd_dom_sf"/>
</dbReference>
<evidence type="ECO:0000313" key="4">
    <source>
        <dbReference type="EMBL" id="KAJ7203068.1"/>
    </source>
</evidence>
<dbReference type="InterPro" id="IPR000873">
    <property type="entry name" value="AMP-dep_synth/lig_dom"/>
</dbReference>
<dbReference type="InterPro" id="IPR036736">
    <property type="entry name" value="ACP-like_sf"/>
</dbReference>
<dbReference type="SMART" id="SM00823">
    <property type="entry name" value="PKS_PP"/>
    <property type="match status" value="1"/>
</dbReference>
<dbReference type="Pfam" id="PF00501">
    <property type="entry name" value="AMP-binding"/>
    <property type="match status" value="1"/>
</dbReference>
<dbReference type="Pfam" id="PF00550">
    <property type="entry name" value="PP-binding"/>
    <property type="match status" value="1"/>
</dbReference>
<dbReference type="Pfam" id="PF07993">
    <property type="entry name" value="NAD_binding_4"/>
    <property type="match status" value="1"/>
</dbReference>
<dbReference type="Pfam" id="PF23562">
    <property type="entry name" value="AMP-binding_C_3"/>
    <property type="match status" value="1"/>
</dbReference>
<dbReference type="PANTHER" id="PTHR43439">
    <property type="entry name" value="PHENYLACETATE-COENZYME A LIGASE"/>
    <property type="match status" value="1"/>
</dbReference>
<dbReference type="InterPro" id="IPR013120">
    <property type="entry name" value="FAR_NAD-bd"/>
</dbReference>
<dbReference type="PROSITE" id="PS00455">
    <property type="entry name" value="AMP_BINDING"/>
    <property type="match status" value="1"/>
</dbReference>
<dbReference type="EMBL" id="JARJCW010000052">
    <property type="protein sequence ID" value="KAJ7203068.1"/>
    <property type="molecule type" value="Genomic_DNA"/>
</dbReference>
<feature type="domain" description="Polyketide synthase-like phosphopantetheine-binding" evidence="3">
    <location>
        <begin position="573"/>
        <end position="655"/>
    </location>
</feature>
<dbReference type="Gene3D" id="1.10.1200.10">
    <property type="entry name" value="ACP-like"/>
    <property type="match status" value="1"/>
</dbReference>
<dbReference type="InterPro" id="IPR042099">
    <property type="entry name" value="ANL_N_sf"/>
</dbReference>
<evidence type="ECO:0000259" key="3">
    <source>
        <dbReference type="SMART" id="SM00823"/>
    </source>
</evidence>
<comment type="caution">
    <text evidence="4">The sequence shown here is derived from an EMBL/GenBank/DDBJ whole genome shotgun (WGS) entry which is preliminary data.</text>
</comment>
<dbReference type="PANTHER" id="PTHR43439:SF2">
    <property type="entry name" value="ENZYME, PUTATIVE (JCVI)-RELATED"/>
    <property type="match status" value="1"/>
</dbReference>
<evidence type="ECO:0000256" key="2">
    <source>
        <dbReference type="ARBA" id="ARBA00022553"/>
    </source>
</evidence>
<dbReference type="Proteomes" id="UP001219525">
    <property type="component" value="Unassembled WGS sequence"/>
</dbReference>
<evidence type="ECO:0000313" key="5">
    <source>
        <dbReference type="Proteomes" id="UP001219525"/>
    </source>
</evidence>
<protein>
    <submittedName>
        <fullName evidence="4">Aminoadipate reductase</fullName>
    </submittedName>
</protein>
<dbReference type="SUPFAM" id="SSF47336">
    <property type="entry name" value="ACP-like"/>
    <property type="match status" value="1"/>
</dbReference>
<dbReference type="InterPro" id="IPR020806">
    <property type="entry name" value="PKS_PP-bd"/>
</dbReference>
<dbReference type="InterPro" id="IPR051414">
    <property type="entry name" value="Adenylate-forming_Reductase"/>
</dbReference>
<name>A0AAD6V9A6_9AGAR</name>
<dbReference type="SUPFAM" id="SSF56801">
    <property type="entry name" value="Acetyl-CoA synthetase-like"/>
    <property type="match status" value="1"/>
</dbReference>
<dbReference type="AlphaFoldDB" id="A0AAD6V9A6"/>
<keyword evidence="1" id="KW-0596">Phosphopantetheine</keyword>
<accession>A0AAD6V9A6</accession>
<dbReference type="Gene3D" id="3.40.50.12780">
    <property type="entry name" value="N-terminal domain of ligase-like"/>
    <property type="match status" value="1"/>
</dbReference>
<evidence type="ECO:0000256" key="1">
    <source>
        <dbReference type="ARBA" id="ARBA00022450"/>
    </source>
</evidence>
<dbReference type="InterPro" id="IPR009081">
    <property type="entry name" value="PP-bd_ACP"/>
</dbReference>
<dbReference type="GO" id="GO:0031177">
    <property type="term" value="F:phosphopantetheine binding"/>
    <property type="evidence" value="ECO:0007669"/>
    <property type="project" value="InterPro"/>
</dbReference>
<gene>
    <name evidence="4" type="ORF">GGX14DRAFT_462046</name>
</gene>